<gene>
    <name evidence="2" type="ORF">L9W94_06795</name>
</gene>
<comment type="caution">
    <text evidence="2">The sequence shown here is derived from an EMBL/GenBank/DDBJ whole genome shotgun (WGS) entry which is preliminary data.</text>
</comment>
<feature type="chain" id="PRO_5040924880" evidence="1">
    <location>
        <begin position="20"/>
        <end position="144"/>
    </location>
</feature>
<dbReference type="AlphaFoldDB" id="A0A9X4ISB2"/>
<reference evidence="2" key="1">
    <citation type="submission" date="2022-02" db="EMBL/GenBank/DDBJ databases">
        <title>Emergence and expansion in Europe of a Vibrio aestuarianus clonal complex pathogenic for oysters.</title>
        <authorList>
            <person name="Mesnil A."/>
            <person name="Travers M.-A."/>
        </authorList>
    </citation>
    <scope>NUCLEOTIDE SEQUENCE</scope>
    <source>
        <strain evidence="2">19_064_11T1</strain>
    </source>
</reference>
<proteinExistence type="predicted"/>
<dbReference type="RefSeq" id="WP_274681714.1">
    <property type="nucleotide sequence ID" value="NZ_JAKNAV010000011.1"/>
</dbReference>
<accession>A0A9X4ISB2</accession>
<evidence type="ECO:0000256" key="1">
    <source>
        <dbReference type="SAM" id="SignalP"/>
    </source>
</evidence>
<dbReference type="EMBL" id="JAKNBA010000008">
    <property type="protein sequence ID" value="MDE1241858.1"/>
    <property type="molecule type" value="Genomic_DNA"/>
</dbReference>
<feature type="signal peptide" evidence="1">
    <location>
        <begin position="1"/>
        <end position="19"/>
    </location>
</feature>
<name>A0A9X4ISB2_9VIBR</name>
<organism evidence="2 3">
    <name type="scientific">Vibrio aestuarianus</name>
    <dbReference type="NCBI Taxonomy" id="28171"/>
    <lineage>
        <taxon>Bacteria</taxon>
        <taxon>Pseudomonadati</taxon>
        <taxon>Pseudomonadota</taxon>
        <taxon>Gammaproteobacteria</taxon>
        <taxon>Vibrionales</taxon>
        <taxon>Vibrionaceae</taxon>
        <taxon>Vibrio</taxon>
    </lineage>
</organism>
<dbReference type="Proteomes" id="UP001140979">
    <property type="component" value="Unassembled WGS sequence"/>
</dbReference>
<evidence type="ECO:0000313" key="3">
    <source>
        <dbReference type="Proteomes" id="UP001140979"/>
    </source>
</evidence>
<evidence type="ECO:0000313" key="2">
    <source>
        <dbReference type="EMBL" id="MDE1241858.1"/>
    </source>
</evidence>
<sequence>MKKTLISLFLMSLAANVSAQTPEVLDVQNVDQTMSQLMMVEQEGEFFVTIDEETSFEEITFSGFVVERYSEIYISRHDAKALQLEQKKKFYVYGEKDLEALNKKIALRIDQDNPKFFSVDLYRDYHGDSGDSGDFSYVARVMEY</sequence>
<keyword evidence="1" id="KW-0732">Signal</keyword>
<protein>
    <submittedName>
        <fullName evidence="2">Uncharacterized protein</fullName>
    </submittedName>
</protein>